<proteinExistence type="predicted"/>
<dbReference type="Proteomes" id="UP001212997">
    <property type="component" value="Unassembled WGS sequence"/>
</dbReference>
<dbReference type="EMBL" id="JANAWD010000445">
    <property type="protein sequence ID" value="KAJ3479347.1"/>
    <property type="molecule type" value="Genomic_DNA"/>
</dbReference>
<name>A0AAD5UW66_9APHY</name>
<evidence type="ECO:0000256" key="1">
    <source>
        <dbReference type="SAM" id="Phobius"/>
    </source>
</evidence>
<organism evidence="2 3">
    <name type="scientific">Meripilus lineatus</name>
    <dbReference type="NCBI Taxonomy" id="2056292"/>
    <lineage>
        <taxon>Eukaryota</taxon>
        <taxon>Fungi</taxon>
        <taxon>Dikarya</taxon>
        <taxon>Basidiomycota</taxon>
        <taxon>Agaricomycotina</taxon>
        <taxon>Agaricomycetes</taxon>
        <taxon>Polyporales</taxon>
        <taxon>Meripilaceae</taxon>
        <taxon>Meripilus</taxon>
    </lineage>
</organism>
<evidence type="ECO:0000313" key="2">
    <source>
        <dbReference type="EMBL" id="KAJ3479347.1"/>
    </source>
</evidence>
<reference evidence="2" key="1">
    <citation type="submission" date="2022-07" db="EMBL/GenBank/DDBJ databases">
        <title>Genome Sequence of Physisporinus lineatus.</title>
        <authorList>
            <person name="Buettner E."/>
        </authorList>
    </citation>
    <scope>NUCLEOTIDE SEQUENCE</scope>
    <source>
        <strain evidence="2">VT162</strain>
    </source>
</reference>
<sequence length="309" mass="34384">MMFLFGFVWGVVNLCAAWMYYAWLFGSGSSRGRFLTTMNVLANVFIVLPFWATLIIMPFFGGWIVVPIAQRVAWNHRCDSYPMYAVLDGRGYSNPRYTPNVVHFFQTGTNLYMYTYAISDSEDSDIWGFNLREWDMDQAQIPQKLYPTLQQISYNFLNTTVSGNCTTPVAPGSSSTNITSCLSGTFNPDNYLSFSLTSKVPLNTTTTNETSSLPSVTTQLRIIDKEWAFSDDAPSLILKRVDPATNQYQEIVLRTAVTHPSDCTKLKVCINGVSGRDGGAVGAEIMAPLGLIMLRQADYAIECTTPSDS</sequence>
<keyword evidence="3" id="KW-1185">Reference proteome</keyword>
<feature type="transmembrane region" description="Helical" evidence="1">
    <location>
        <begin position="41"/>
        <end position="66"/>
    </location>
</feature>
<comment type="caution">
    <text evidence="2">The sequence shown here is derived from an EMBL/GenBank/DDBJ whole genome shotgun (WGS) entry which is preliminary data.</text>
</comment>
<gene>
    <name evidence="2" type="ORF">NLI96_g9134</name>
</gene>
<keyword evidence="1" id="KW-0812">Transmembrane</keyword>
<keyword evidence="1" id="KW-1133">Transmembrane helix</keyword>
<protein>
    <submittedName>
        <fullName evidence="2">Uncharacterized protein</fullName>
    </submittedName>
</protein>
<dbReference type="AlphaFoldDB" id="A0AAD5UW66"/>
<evidence type="ECO:0000313" key="3">
    <source>
        <dbReference type="Proteomes" id="UP001212997"/>
    </source>
</evidence>
<keyword evidence="1" id="KW-0472">Membrane</keyword>
<accession>A0AAD5UW66</accession>